<dbReference type="InterPro" id="IPR036291">
    <property type="entry name" value="NAD(P)-bd_dom_sf"/>
</dbReference>
<keyword evidence="7" id="KW-0520">NAD</keyword>
<dbReference type="InterPro" id="IPR006109">
    <property type="entry name" value="G3P_DH_NAD-dep_C"/>
</dbReference>
<dbReference type="Pfam" id="PF01553">
    <property type="entry name" value="Acyltransferase"/>
    <property type="match status" value="1"/>
</dbReference>
<evidence type="ECO:0000256" key="2">
    <source>
        <dbReference type="ARBA" id="ARBA00022516"/>
    </source>
</evidence>
<accession>M6K435</accession>
<dbReference type="PANTHER" id="PTHR11728:SF1">
    <property type="entry name" value="GLYCEROL-3-PHOSPHATE DEHYDROGENASE [NAD(+)] 2, CHLOROPLASTIC"/>
    <property type="match status" value="1"/>
</dbReference>
<dbReference type="Gene3D" id="1.10.1040.10">
    <property type="entry name" value="N-(1-d-carboxylethyl)-l-norvaline Dehydrogenase, domain 2"/>
    <property type="match status" value="1"/>
</dbReference>
<gene>
    <name evidence="9" type="ORF">LEP1GSC063_4170</name>
</gene>
<dbReference type="InterPro" id="IPR011128">
    <property type="entry name" value="G3P_DH_NAD-dep_N"/>
</dbReference>
<dbReference type="CDD" id="cd07989">
    <property type="entry name" value="LPLAT_AGPAT-like"/>
    <property type="match status" value="1"/>
</dbReference>
<organism evidence="9 10">
    <name type="scientific">Leptospira santarosai serovar Arenal str. MAVJ 401</name>
    <dbReference type="NCBI Taxonomy" id="1049976"/>
    <lineage>
        <taxon>Bacteria</taxon>
        <taxon>Pseudomonadati</taxon>
        <taxon>Spirochaetota</taxon>
        <taxon>Spirochaetia</taxon>
        <taxon>Leptospirales</taxon>
        <taxon>Leptospiraceae</taxon>
        <taxon>Leptospira</taxon>
    </lineage>
</organism>
<dbReference type="Pfam" id="PF07479">
    <property type="entry name" value="NAD_Gly3P_dh_C"/>
    <property type="match status" value="1"/>
</dbReference>
<keyword evidence="5" id="KW-0594">Phospholipid biosynthesis</keyword>
<sequence length="700" mass="79128">MDLSEYEYFRFSFRRTVIKNLFWTDQEGNTMAEKESSVGKWQKEFFENIHLFKRSGMTEEEAKKILQKFLHLSSITPMPPVMEVFKEPNLLETVGVYTSPEQRSREFMMEFLSPIMKQFTVEGVDNLKAIKPLIGKYPITLISNHLSHLDAPAIFHQLYNCSSEGKSIAEQLVFIAGRLAYEPDFTRLGLYMFGTLLVCSKRDMADNPSLSDVMTKINMRAFRHSQKLQSEGKIVAIFPEGTRSRDGRLMPFVETVYHYVANKVIIPISLEKTDKILPTTSLLFNQVNGKLVIGKPVLVGELSRRQMESFPKEVEQLQFPEHGDKKQFLIDNLALLVGSNLNKHQHGTYRNLYKGSVSGKNILIKIPKEPEEKIVVIGASSMSIAVSTLLANKDIMVYLYHPDQTYTEQCNTERRELKYYPLYKLPPNLVFTSDPDVLKTATLFIQGTNPWELVDVYPEIQPYLNRNKAPFFNVIKGFTSTGLILDEVQNAFGLEDDRLGVIAGACYPDQIMERKISGFEIAASNETLISRVQKLFTNGYIFPRPARIPTDVKGVQLGGALKTIYALAMGIVEGYFTQTFGGNVDNSLFHLSNRFFTEMTAIGAKMGGQSETFLGLSGLTDFMLSCFGTDAKDRKTGYDIAYGSPSERMSNGFYGLKVMPNLMRITAENTPVLAAAYEVVINKKNVNEIIEMLEGRLARI</sequence>
<evidence type="ECO:0000256" key="4">
    <source>
        <dbReference type="ARBA" id="ARBA00023098"/>
    </source>
</evidence>
<evidence type="ECO:0000313" key="9">
    <source>
        <dbReference type="EMBL" id="EMN22487.1"/>
    </source>
</evidence>
<evidence type="ECO:0000256" key="1">
    <source>
        <dbReference type="ARBA" id="ARBA00011009"/>
    </source>
</evidence>
<dbReference type="Gene3D" id="3.40.1130.10">
    <property type="entry name" value="Glycerol-3-phosphate (1)-acyltransferase"/>
    <property type="match status" value="1"/>
</dbReference>
<evidence type="ECO:0000313" key="10">
    <source>
        <dbReference type="Proteomes" id="UP000012106"/>
    </source>
</evidence>
<dbReference type="EC" id="1.1.1.-" evidence="9"/>
<evidence type="ECO:0000256" key="6">
    <source>
        <dbReference type="ARBA" id="ARBA00023264"/>
    </source>
</evidence>
<evidence type="ECO:0000259" key="8">
    <source>
        <dbReference type="SMART" id="SM00563"/>
    </source>
</evidence>
<dbReference type="InterPro" id="IPR006168">
    <property type="entry name" value="G3P_DH_NAD-dep"/>
</dbReference>
<feature type="domain" description="Phospholipid/glycerol acyltransferase" evidence="8">
    <location>
        <begin position="139"/>
        <end position="273"/>
    </location>
</feature>
<dbReference type="Gene3D" id="3.40.50.720">
    <property type="entry name" value="NAD(P)-binding Rossmann-like Domain"/>
    <property type="match status" value="1"/>
</dbReference>
<dbReference type="InterPro" id="IPR008927">
    <property type="entry name" value="6-PGluconate_DH-like_C_sf"/>
</dbReference>
<evidence type="ECO:0000256" key="3">
    <source>
        <dbReference type="ARBA" id="ARBA00023002"/>
    </source>
</evidence>
<dbReference type="InterPro" id="IPR013328">
    <property type="entry name" value="6PGD_dom2"/>
</dbReference>
<comment type="similarity">
    <text evidence="1 7">Belongs to the NAD-dependent glycerol-3-phosphate dehydrogenase family.</text>
</comment>
<dbReference type="InterPro" id="IPR002123">
    <property type="entry name" value="Plipid/glycerol_acylTrfase"/>
</dbReference>
<dbReference type="GO" id="GO:0016746">
    <property type="term" value="F:acyltransferase activity"/>
    <property type="evidence" value="ECO:0007669"/>
    <property type="project" value="InterPro"/>
</dbReference>
<dbReference type="AlphaFoldDB" id="M6K435"/>
<keyword evidence="3 7" id="KW-0560">Oxidoreductase</keyword>
<proteinExistence type="inferred from homology"/>
<dbReference type="EMBL" id="AHMU02000027">
    <property type="protein sequence ID" value="EMN22487.1"/>
    <property type="molecule type" value="Genomic_DNA"/>
</dbReference>
<keyword evidence="4" id="KW-0443">Lipid metabolism</keyword>
<evidence type="ECO:0000256" key="5">
    <source>
        <dbReference type="ARBA" id="ARBA00023209"/>
    </source>
</evidence>
<dbReference type="PANTHER" id="PTHR11728">
    <property type="entry name" value="GLYCEROL-3-PHOSPHATE DEHYDROGENASE"/>
    <property type="match status" value="1"/>
</dbReference>
<reference evidence="9 10" key="1">
    <citation type="submission" date="2013-01" db="EMBL/GenBank/DDBJ databases">
        <authorList>
            <person name="Harkins D.M."/>
            <person name="Durkin A.S."/>
            <person name="Brinkac L.M."/>
            <person name="Haft D.H."/>
            <person name="Selengut J.D."/>
            <person name="Sanka R."/>
            <person name="DePew J."/>
            <person name="Purushe J."/>
            <person name="Hartskeerl R.A."/>
            <person name="Ahmed A."/>
            <person name="van der Linden H."/>
            <person name="Goris M.G.A."/>
            <person name="Vinetz J.M."/>
            <person name="Sutton G.G."/>
            <person name="Nierman W.C."/>
            <person name="Fouts D.E."/>
        </authorList>
    </citation>
    <scope>NUCLEOTIDE SEQUENCE [LARGE SCALE GENOMIC DNA]</scope>
    <source>
        <strain evidence="9 10">MAVJ 401</strain>
    </source>
</reference>
<dbReference type="GO" id="GO:0005829">
    <property type="term" value="C:cytosol"/>
    <property type="evidence" value="ECO:0007669"/>
    <property type="project" value="TreeGrafter"/>
</dbReference>
<dbReference type="FunFam" id="3.40.50.720:FF:000506">
    <property type="entry name" value="Glycerol-3-phosphate dehydrogenase (NAD(P)(+))"/>
    <property type="match status" value="1"/>
</dbReference>
<dbReference type="GO" id="GO:0047952">
    <property type="term" value="F:glycerol-3-phosphate dehydrogenase [NAD(P)+] activity"/>
    <property type="evidence" value="ECO:0007669"/>
    <property type="project" value="TreeGrafter"/>
</dbReference>
<keyword evidence="2" id="KW-0444">Lipid biosynthesis</keyword>
<dbReference type="PRINTS" id="PR00077">
    <property type="entry name" value="GPDHDRGNASE"/>
</dbReference>
<dbReference type="GO" id="GO:0008654">
    <property type="term" value="P:phospholipid biosynthetic process"/>
    <property type="evidence" value="ECO:0007669"/>
    <property type="project" value="UniProtKB-KW"/>
</dbReference>
<dbReference type="SUPFAM" id="SSF48179">
    <property type="entry name" value="6-phosphogluconate dehydrogenase C-terminal domain-like"/>
    <property type="match status" value="1"/>
</dbReference>
<dbReference type="GO" id="GO:0005975">
    <property type="term" value="P:carbohydrate metabolic process"/>
    <property type="evidence" value="ECO:0007669"/>
    <property type="project" value="InterPro"/>
</dbReference>
<dbReference type="Pfam" id="PF01210">
    <property type="entry name" value="NAD_Gly3P_dh_N"/>
    <property type="match status" value="1"/>
</dbReference>
<dbReference type="SUPFAM" id="SSF69593">
    <property type="entry name" value="Glycerol-3-phosphate (1)-acyltransferase"/>
    <property type="match status" value="1"/>
</dbReference>
<evidence type="ECO:0000256" key="7">
    <source>
        <dbReference type="RuleBase" id="RU000437"/>
    </source>
</evidence>
<dbReference type="GO" id="GO:0051287">
    <property type="term" value="F:NAD binding"/>
    <property type="evidence" value="ECO:0007669"/>
    <property type="project" value="InterPro"/>
</dbReference>
<dbReference type="GO" id="GO:0046168">
    <property type="term" value="P:glycerol-3-phosphate catabolic process"/>
    <property type="evidence" value="ECO:0007669"/>
    <property type="project" value="InterPro"/>
</dbReference>
<dbReference type="SUPFAM" id="SSF51735">
    <property type="entry name" value="NAD(P)-binding Rossmann-fold domains"/>
    <property type="match status" value="1"/>
</dbReference>
<name>M6K435_9LEPT</name>
<protein>
    <submittedName>
        <fullName evidence="9">NAD-dependent glycerol-3-phosphate dehydrogenase C-terminal domain protein</fullName>
        <ecNumber evidence="9">1.1.1.-</ecNumber>
    </submittedName>
</protein>
<keyword evidence="6" id="KW-1208">Phospholipid metabolism</keyword>
<dbReference type="SMART" id="SM00563">
    <property type="entry name" value="PlsC"/>
    <property type="match status" value="1"/>
</dbReference>
<dbReference type="FunFam" id="1.10.1040.10:FF:000031">
    <property type="entry name" value="Glycerol-3-phosphate dehydrogenase (NAD(P)(+))"/>
    <property type="match status" value="1"/>
</dbReference>
<dbReference type="Proteomes" id="UP000012106">
    <property type="component" value="Unassembled WGS sequence"/>
</dbReference>
<comment type="caution">
    <text evidence="9">The sequence shown here is derived from an EMBL/GenBank/DDBJ whole genome shotgun (WGS) entry which is preliminary data.</text>
</comment>